<keyword evidence="3" id="KW-1185">Reference proteome</keyword>
<dbReference type="Proteomes" id="UP001564657">
    <property type="component" value="Unassembled WGS sequence"/>
</dbReference>
<evidence type="ECO:0000259" key="1">
    <source>
        <dbReference type="Pfam" id="PF04389"/>
    </source>
</evidence>
<organism evidence="2 3">
    <name type="scientific">Clostridium moutaii</name>
    <dbReference type="NCBI Taxonomy" id="3240932"/>
    <lineage>
        <taxon>Bacteria</taxon>
        <taxon>Bacillati</taxon>
        <taxon>Bacillota</taxon>
        <taxon>Clostridia</taxon>
        <taxon>Eubacteriales</taxon>
        <taxon>Clostridiaceae</taxon>
        <taxon>Clostridium</taxon>
    </lineage>
</organism>
<name>A0ABV4BJT5_9CLOT</name>
<comment type="caution">
    <text evidence="2">The sequence shown here is derived from an EMBL/GenBank/DDBJ whole genome shotgun (WGS) entry which is preliminary data.</text>
</comment>
<protein>
    <submittedName>
        <fullName evidence="2">M28 family peptidase</fullName>
    </submittedName>
</protein>
<proteinExistence type="predicted"/>
<dbReference type="InterPro" id="IPR007484">
    <property type="entry name" value="Peptidase_M28"/>
</dbReference>
<dbReference type="EMBL" id="JBGEWD010000001">
    <property type="protein sequence ID" value="MEY7998743.1"/>
    <property type="molecule type" value="Genomic_DNA"/>
</dbReference>
<reference evidence="2 3" key="1">
    <citation type="submission" date="2024-08" db="EMBL/GenBank/DDBJ databases">
        <title>Clostridium lapicellarii sp. nov., and Clostridium renhuaiense sp. nov., two species isolated from the mud in a fermentation cellar used for producing sauce-flavour Chinese liquors.</title>
        <authorList>
            <person name="Yang F."/>
            <person name="Wang H."/>
            <person name="Chen L.Q."/>
            <person name="Zhou N."/>
            <person name="Lu J.J."/>
            <person name="Pu X.X."/>
            <person name="Wan B."/>
            <person name="Wang L."/>
            <person name="Liu S.J."/>
        </authorList>
    </citation>
    <scope>NUCLEOTIDE SEQUENCE [LARGE SCALE GENOMIC DNA]</scope>
    <source>
        <strain evidence="2 3">MT-5</strain>
    </source>
</reference>
<dbReference type="SUPFAM" id="SSF53187">
    <property type="entry name" value="Zn-dependent exopeptidases"/>
    <property type="match status" value="1"/>
</dbReference>
<dbReference type="Gene3D" id="3.40.630.10">
    <property type="entry name" value="Zn peptidases"/>
    <property type="match status" value="1"/>
</dbReference>
<feature type="domain" description="Peptidase M28" evidence="1">
    <location>
        <begin position="1"/>
        <end position="71"/>
    </location>
</feature>
<evidence type="ECO:0000313" key="2">
    <source>
        <dbReference type="EMBL" id="MEY7998743.1"/>
    </source>
</evidence>
<gene>
    <name evidence="2" type="ORF">AB8U03_00785</name>
</gene>
<sequence length="77" mass="8427">MVSVHFDHLGYVDGKLIRGALDNDSGVSALIKIANGLQEKAKQKPFDEDIIFCAFNGEEEATVGSHAFVEQITSQYI</sequence>
<accession>A0ABV4BJT5</accession>
<dbReference type="Pfam" id="PF04389">
    <property type="entry name" value="Peptidase_M28"/>
    <property type="match status" value="1"/>
</dbReference>
<evidence type="ECO:0000313" key="3">
    <source>
        <dbReference type="Proteomes" id="UP001564657"/>
    </source>
</evidence>
<dbReference type="RefSeq" id="WP_369703001.1">
    <property type="nucleotide sequence ID" value="NZ_JBGEWD010000001.1"/>
</dbReference>